<name>A0A5C8PLW3_9HYPH</name>
<feature type="chain" id="PRO_5022909905" description="Peptidase A2 domain-containing protein" evidence="1">
    <location>
        <begin position="32"/>
        <end position="250"/>
    </location>
</feature>
<dbReference type="EMBL" id="VDUZ01000015">
    <property type="protein sequence ID" value="TXL75183.1"/>
    <property type="molecule type" value="Genomic_DNA"/>
</dbReference>
<comment type="caution">
    <text evidence="2">The sequence shown here is derived from an EMBL/GenBank/DDBJ whole genome shotgun (WGS) entry which is preliminary data.</text>
</comment>
<dbReference type="SUPFAM" id="SSF50630">
    <property type="entry name" value="Acid proteases"/>
    <property type="match status" value="1"/>
</dbReference>
<dbReference type="RefSeq" id="WP_147847754.1">
    <property type="nucleotide sequence ID" value="NZ_VDUZ01000015.1"/>
</dbReference>
<dbReference type="Gene3D" id="2.40.70.10">
    <property type="entry name" value="Acid Proteases"/>
    <property type="match status" value="1"/>
</dbReference>
<evidence type="ECO:0008006" key="4">
    <source>
        <dbReference type="Google" id="ProtNLM"/>
    </source>
</evidence>
<evidence type="ECO:0000313" key="2">
    <source>
        <dbReference type="EMBL" id="TXL75183.1"/>
    </source>
</evidence>
<keyword evidence="3" id="KW-1185">Reference proteome</keyword>
<dbReference type="InterPro" id="IPR034122">
    <property type="entry name" value="Retropepsin-like_bacterial"/>
</dbReference>
<dbReference type="Proteomes" id="UP000321638">
    <property type="component" value="Unassembled WGS sequence"/>
</dbReference>
<organism evidence="2 3">
    <name type="scientific">Vineibacter terrae</name>
    <dbReference type="NCBI Taxonomy" id="2586908"/>
    <lineage>
        <taxon>Bacteria</taxon>
        <taxon>Pseudomonadati</taxon>
        <taxon>Pseudomonadota</taxon>
        <taxon>Alphaproteobacteria</taxon>
        <taxon>Hyphomicrobiales</taxon>
        <taxon>Vineibacter</taxon>
    </lineage>
</organism>
<dbReference type="CDD" id="cd05483">
    <property type="entry name" value="retropepsin_like_bacteria"/>
    <property type="match status" value="1"/>
</dbReference>
<dbReference type="OrthoDB" id="7595324at2"/>
<evidence type="ECO:0000313" key="3">
    <source>
        <dbReference type="Proteomes" id="UP000321638"/>
    </source>
</evidence>
<feature type="signal peptide" evidence="1">
    <location>
        <begin position="1"/>
        <end position="31"/>
    </location>
</feature>
<evidence type="ECO:0000256" key="1">
    <source>
        <dbReference type="SAM" id="SignalP"/>
    </source>
</evidence>
<keyword evidence="1" id="KW-0732">Signal</keyword>
<dbReference type="AlphaFoldDB" id="A0A5C8PLW3"/>
<proteinExistence type="predicted"/>
<gene>
    <name evidence="2" type="ORF">FHP25_14995</name>
</gene>
<accession>A0A5C8PLW3</accession>
<dbReference type="InterPro" id="IPR021109">
    <property type="entry name" value="Peptidase_aspartic_dom_sf"/>
</dbReference>
<protein>
    <recommendedName>
        <fullName evidence="4">Peptidase A2 domain-containing protein</fullName>
    </recommendedName>
</protein>
<sequence length="250" mass="26814">MRTGLPERGSPQWVGIVVAALLCGIASPAQAQTSETPTGNAEQTIVQWKASNATCRGQPVPALAAVAACEQRDTFSKLLAQMSYCYGPADNAGPATWSPCDAAKAAQASALARTTVRFHRMGGVFVLSAAINGSAKAHFVVDSGAANVQIPQEVADEMKRNGTLTDADFLGQRRFLLADGSGLQQRVFRLRTLQIGGRTMENVLAAVGAPRSRALLGQSFLRRLSWWKIDNVKNAIELEFTGSFHEPDWK</sequence>
<dbReference type="Pfam" id="PF13975">
    <property type="entry name" value="gag-asp_proteas"/>
    <property type="match status" value="1"/>
</dbReference>
<reference evidence="2 3" key="1">
    <citation type="submission" date="2019-06" db="EMBL/GenBank/DDBJ databases">
        <title>New taxonomy in bacterial strain CC-CFT640, isolated from vineyard.</title>
        <authorList>
            <person name="Lin S.-Y."/>
            <person name="Tsai C.-F."/>
            <person name="Young C.-C."/>
        </authorList>
    </citation>
    <scope>NUCLEOTIDE SEQUENCE [LARGE SCALE GENOMIC DNA]</scope>
    <source>
        <strain evidence="2 3">CC-CFT640</strain>
    </source>
</reference>